<organism evidence="1 2">
    <name type="scientific">Hydrogenophaga palleronii</name>
    <dbReference type="NCBI Taxonomy" id="65655"/>
    <lineage>
        <taxon>Bacteria</taxon>
        <taxon>Pseudomonadati</taxon>
        <taxon>Pseudomonadota</taxon>
        <taxon>Betaproteobacteria</taxon>
        <taxon>Burkholderiales</taxon>
        <taxon>Comamonadaceae</taxon>
        <taxon>Hydrogenophaga</taxon>
    </lineage>
</organism>
<name>A0ABU1WME2_9BURK</name>
<reference evidence="1 2" key="1">
    <citation type="submission" date="2023-07" db="EMBL/GenBank/DDBJ databases">
        <title>Sorghum-associated microbial communities from plants grown in Nebraska, USA.</title>
        <authorList>
            <person name="Schachtman D."/>
        </authorList>
    </citation>
    <scope>NUCLEOTIDE SEQUENCE [LARGE SCALE GENOMIC DNA]</scope>
    <source>
        <strain evidence="1 2">4249</strain>
    </source>
</reference>
<proteinExistence type="predicted"/>
<comment type="caution">
    <text evidence="1">The sequence shown here is derived from an EMBL/GenBank/DDBJ whole genome shotgun (WGS) entry which is preliminary data.</text>
</comment>
<sequence>MNGVLRGSKESRAHIKGESRSHRLILPNTGRTGLGCLCLDLTQAMLTESG</sequence>
<dbReference type="EMBL" id="JAVDWU010000004">
    <property type="protein sequence ID" value="MDR7150470.1"/>
    <property type="molecule type" value="Genomic_DNA"/>
</dbReference>
<accession>A0ABU1WME2</accession>
<protein>
    <submittedName>
        <fullName evidence="1">Uncharacterized protein</fullName>
    </submittedName>
</protein>
<keyword evidence="2" id="KW-1185">Reference proteome</keyword>
<gene>
    <name evidence="1" type="ORF">J2W49_002428</name>
</gene>
<evidence type="ECO:0000313" key="2">
    <source>
        <dbReference type="Proteomes" id="UP001265700"/>
    </source>
</evidence>
<evidence type="ECO:0000313" key="1">
    <source>
        <dbReference type="EMBL" id="MDR7150470.1"/>
    </source>
</evidence>
<dbReference type="Proteomes" id="UP001265700">
    <property type="component" value="Unassembled WGS sequence"/>
</dbReference>